<comment type="similarity">
    <text evidence="2">Belongs to the activator 1 small subunits family.</text>
</comment>
<dbReference type="InterPro" id="IPR003593">
    <property type="entry name" value="AAA+_ATPase"/>
</dbReference>
<dbReference type="SUPFAM" id="SSF48019">
    <property type="entry name" value="post-AAA+ oligomerization domain-like"/>
    <property type="match status" value="1"/>
</dbReference>
<dbReference type="EMBL" id="CZPT02001358">
    <property type="protein sequence ID" value="SCU70083.1"/>
    <property type="molecule type" value="Genomic_DNA"/>
</dbReference>
<dbReference type="AlphaFoldDB" id="A0A1G4ICW6"/>
<dbReference type="FunFam" id="1.20.272.10:FF:000002">
    <property type="entry name" value="Replication factor C subunit 3"/>
    <property type="match status" value="1"/>
</dbReference>
<dbReference type="GO" id="GO:0003677">
    <property type="term" value="F:DNA binding"/>
    <property type="evidence" value="ECO:0007669"/>
    <property type="project" value="InterPro"/>
</dbReference>
<dbReference type="InterPro" id="IPR050238">
    <property type="entry name" value="DNA_Rep/Repair_Clamp_Loader"/>
</dbReference>
<dbReference type="GO" id="GO:0006271">
    <property type="term" value="P:DNA strand elongation involved in DNA replication"/>
    <property type="evidence" value="ECO:0007669"/>
    <property type="project" value="UniProtKB-ARBA"/>
</dbReference>
<dbReference type="Pfam" id="PF22534">
    <property type="entry name" value="RFC_C"/>
    <property type="match status" value="1"/>
</dbReference>
<dbReference type="FunFam" id="1.10.8.60:FF:000030">
    <property type="entry name" value="replication factor C subunit 3"/>
    <property type="match status" value="1"/>
</dbReference>
<accession>A0A1G4ICW6</accession>
<dbReference type="Proteomes" id="UP000195570">
    <property type="component" value="Unassembled WGS sequence"/>
</dbReference>
<evidence type="ECO:0000256" key="4">
    <source>
        <dbReference type="ARBA" id="ARBA00023242"/>
    </source>
</evidence>
<name>A0A1G4ICW6_TRYEQ</name>
<evidence type="ECO:0000256" key="1">
    <source>
        <dbReference type="ARBA" id="ARBA00004123"/>
    </source>
</evidence>
<dbReference type="GO" id="GO:0006281">
    <property type="term" value="P:DNA repair"/>
    <property type="evidence" value="ECO:0007669"/>
    <property type="project" value="UniProtKB-ARBA"/>
</dbReference>
<dbReference type="GO" id="GO:0003689">
    <property type="term" value="F:DNA clamp loader activity"/>
    <property type="evidence" value="ECO:0007669"/>
    <property type="project" value="TreeGrafter"/>
</dbReference>
<evidence type="ECO:0000259" key="5">
    <source>
        <dbReference type="SMART" id="SM00382"/>
    </source>
</evidence>
<keyword evidence="4" id="KW-0539">Nucleus</keyword>
<evidence type="ECO:0000256" key="3">
    <source>
        <dbReference type="ARBA" id="ARBA00022705"/>
    </source>
</evidence>
<dbReference type="Gene3D" id="3.40.50.300">
    <property type="entry name" value="P-loop containing nucleotide triphosphate hydrolases"/>
    <property type="match status" value="1"/>
</dbReference>
<dbReference type="PANTHER" id="PTHR11669">
    <property type="entry name" value="REPLICATION FACTOR C / DNA POLYMERASE III GAMMA-TAU SUBUNIT"/>
    <property type="match status" value="1"/>
</dbReference>
<dbReference type="FunFam" id="3.40.50.300:FF:000136">
    <property type="entry name" value="Replication factor C subunit 5"/>
    <property type="match status" value="1"/>
</dbReference>
<gene>
    <name evidence="6" type="ORF">TEOVI_000165200</name>
</gene>
<evidence type="ECO:0000313" key="7">
    <source>
        <dbReference type="Proteomes" id="UP000195570"/>
    </source>
</evidence>
<protein>
    <submittedName>
        <fullName evidence="6">ATPase, putative</fullName>
    </submittedName>
</protein>
<dbReference type="CDD" id="cd00009">
    <property type="entry name" value="AAA"/>
    <property type="match status" value="1"/>
</dbReference>
<keyword evidence="7" id="KW-1185">Reference proteome</keyword>
<reference evidence="6" key="1">
    <citation type="submission" date="2016-09" db="EMBL/GenBank/DDBJ databases">
        <authorList>
            <person name="Hebert L."/>
            <person name="Moumen B."/>
        </authorList>
    </citation>
    <scope>NUCLEOTIDE SEQUENCE [LARGE SCALE GENOMIC DNA]</scope>
    <source>
        <strain evidence="6">OVI</strain>
    </source>
</reference>
<evidence type="ECO:0000256" key="2">
    <source>
        <dbReference type="ARBA" id="ARBA00005378"/>
    </source>
</evidence>
<evidence type="ECO:0000313" key="6">
    <source>
        <dbReference type="EMBL" id="SCU70083.1"/>
    </source>
</evidence>
<dbReference type="Pfam" id="PF13177">
    <property type="entry name" value="DNA_pol3_delta2"/>
    <property type="match status" value="1"/>
</dbReference>
<dbReference type="InterPro" id="IPR008921">
    <property type="entry name" value="DNA_pol3_clamp-load_cplx_C"/>
</dbReference>
<proteinExistence type="inferred from homology"/>
<feature type="domain" description="AAA+ ATPase" evidence="5">
    <location>
        <begin position="33"/>
        <end position="187"/>
    </location>
</feature>
<dbReference type="SUPFAM" id="SSF52540">
    <property type="entry name" value="P-loop containing nucleoside triphosphate hydrolases"/>
    <property type="match status" value="1"/>
</dbReference>
<dbReference type="PANTHER" id="PTHR11669:SF1">
    <property type="entry name" value="REPLICATION FACTOR C SUBUNIT 3"/>
    <property type="match status" value="1"/>
</dbReference>
<dbReference type="GeneID" id="92375592"/>
<comment type="caution">
    <text evidence="6">The sequence shown here is derived from an EMBL/GenBank/DDBJ whole genome shotgun (WGS) entry which is preliminary data.</text>
</comment>
<dbReference type="VEuPathDB" id="TriTrypDB:TEOVI_000165200"/>
<dbReference type="GO" id="GO:0005663">
    <property type="term" value="C:DNA replication factor C complex"/>
    <property type="evidence" value="ECO:0007669"/>
    <property type="project" value="TreeGrafter"/>
</dbReference>
<dbReference type="RefSeq" id="XP_067080957.1">
    <property type="nucleotide sequence ID" value="XM_067224856.1"/>
</dbReference>
<dbReference type="SMART" id="SM00382">
    <property type="entry name" value="AAA"/>
    <property type="match status" value="1"/>
</dbReference>
<dbReference type="Gene3D" id="1.20.272.10">
    <property type="match status" value="1"/>
</dbReference>
<comment type="subcellular location">
    <subcellularLocation>
        <location evidence="1">Nucleus</location>
    </subcellularLocation>
</comment>
<dbReference type="InterPro" id="IPR027417">
    <property type="entry name" value="P-loop_NTPase"/>
</dbReference>
<sequence>MLWVDKYRPRTLDDVDLYPELTEVLKRLAESQDLPHLLLYGPSGTGKKTRAMAVLQQVYGPSVYSLRLEHKSVQVTDSKVVDIATLSSPHHIDINPSDAGNHDRVVVMQMIREIAQTVPLQSGTPGAAKYKVVVLNEVDKMGRAAQHALRRTMEKYMATCRLVLICNSTSRLIAPLRSRCLAVRVPSHSQENITKVIRTVCEKEGRMPPSPAFLAALSNQSEGNLRRAQLMLEAAAMTKVDFSGSGANIPQADWQVFLEEIANDILTEQTPKKLFEIRGKFYDLLGQCISGEVIMRGVLEALLNSVKPAMRPAVVSLAAKYDHNMKLGTKPILHLEAFASGVMQLLKRN</sequence>
<dbReference type="Pfam" id="PF21960">
    <property type="entry name" value="RCF1-5-like_lid"/>
    <property type="match status" value="1"/>
</dbReference>
<keyword evidence="3" id="KW-0235">DNA replication</keyword>
<dbReference type="Gene3D" id="1.10.8.60">
    <property type="match status" value="1"/>
</dbReference>
<organism evidence="6 7">
    <name type="scientific">Trypanosoma equiperdum</name>
    <dbReference type="NCBI Taxonomy" id="5694"/>
    <lineage>
        <taxon>Eukaryota</taxon>
        <taxon>Discoba</taxon>
        <taxon>Euglenozoa</taxon>
        <taxon>Kinetoplastea</taxon>
        <taxon>Metakinetoplastina</taxon>
        <taxon>Trypanosomatida</taxon>
        <taxon>Trypanosomatidae</taxon>
        <taxon>Trypanosoma</taxon>
    </lineage>
</organism>
<dbReference type="GO" id="GO:0005634">
    <property type="term" value="C:nucleus"/>
    <property type="evidence" value="ECO:0007669"/>
    <property type="project" value="UniProtKB-SubCell"/>
</dbReference>